<accession>A0A146MEZ9</accession>
<feature type="non-terminal residue" evidence="1">
    <location>
        <position position="215"/>
    </location>
</feature>
<proteinExistence type="predicted"/>
<reference evidence="1" key="1">
    <citation type="journal article" date="2016" name="Gigascience">
        <title>De novo construction of an expanded transcriptome assembly for the western tarnished plant bug, Lygus hesperus.</title>
        <authorList>
            <person name="Tassone E.E."/>
            <person name="Geib S.M."/>
            <person name="Hall B."/>
            <person name="Fabrick J.A."/>
            <person name="Brent C.S."/>
            <person name="Hull J.J."/>
        </authorList>
    </citation>
    <scope>NUCLEOTIDE SEQUENCE</scope>
</reference>
<name>A0A146MEZ9_LYGHE</name>
<gene>
    <name evidence="1" type="ORF">g.95239</name>
</gene>
<organism evidence="1">
    <name type="scientific">Lygus hesperus</name>
    <name type="common">Western plant bug</name>
    <dbReference type="NCBI Taxonomy" id="30085"/>
    <lineage>
        <taxon>Eukaryota</taxon>
        <taxon>Metazoa</taxon>
        <taxon>Ecdysozoa</taxon>
        <taxon>Arthropoda</taxon>
        <taxon>Hexapoda</taxon>
        <taxon>Insecta</taxon>
        <taxon>Pterygota</taxon>
        <taxon>Neoptera</taxon>
        <taxon>Paraneoptera</taxon>
        <taxon>Hemiptera</taxon>
        <taxon>Heteroptera</taxon>
        <taxon>Panheteroptera</taxon>
        <taxon>Cimicomorpha</taxon>
        <taxon>Miridae</taxon>
        <taxon>Mirini</taxon>
        <taxon>Lygus</taxon>
    </lineage>
</organism>
<evidence type="ECO:0000313" key="1">
    <source>
        <dbReference type="EMBL" id="JAQ18304.1"/>
    </source>
</evidence>
<sequence>MLVSCIARPSVLPSYLSLQGPAHGIRYRSQNFTVSTPFTIVYGVVYRLPRLRLLFFVGVAITSPLPNFNLTTSPSPTHLLDFTYSMLPPSPLYTPSKVCGTSPSPGSIVVQPTTFLFSIPTVRFLNCTLSNASYPPCVFLMVSRLFLSPLSFIATKFPPQFFLVPSYTFQMARLPSCATMILNLYIFSLRLREVSSLDVWCPTSILLPLPHSPPP</sequence>
<dbReference type="AlphaFoldDB" id="A0A146MEZ9"/>
<protein>
    <submittedName>
        <fullName evidence="1">Uncharacterized protein</fullName>
    </submittedName>
</protein>
<dbReference type="EMBL" id="GDHC01000325">
    <property type="protein sequence ID" value="JAQ18304.1"/>
    <property type="molecule type" value="Transcribed_RNA"/>
</dbReference>